<evidence type="ECO:0000256" key="8">
    <source>
        <dbReference type="HAMAP-Rule" id="MF_00195"/>
    </source>
</evidence>
<dbReference type="CDD" id="cd01894">
    <property type="entry name" value="EngA1"/>
    <property type="match status" value="1"/>
</dbReference>
<dbReference type="NCBIfam" id="TIGR03594">
    <property type="entry name" value="GTPase_EngA"/>
    <property type="match status" value="1"/>
</dbReference>
<dbReference type="GO" id="GO:0016787">
    <property type="term" value="F:hydrolase activity"/>
    <property type="evidence" value="ECO:0007669"/>
    <property type="project" value="UniProtKB-KW"/>
</dbReference>
<evidence type="ECO:0000256" key="10">
    <source>
        <dbReference type="RuleBase" id="RU004481"/>
    </source>
</evidence>
<dbReference type="InterPro" id="IPR015946">
    <property type="entry name" value="KH_dom-like_a/b"/>
</dbReference>
<dbReference type="PANTHER" id="PTHR43834">
    <property type="entry name" value="GTPASE DER"/>
    <property type="match status" value="1"/>
</dbReference>
<feature type="binding site" evidence="8">
    <location>
        <begin position="116"/>
        <end position="119"/>
    </location>
    <ligand>
        <name>GTP</name>
        <dbReference type="ChEBI" id="CHEBI:37565"/>
        <label>1</label>
    </ligand>
</feature>
<dbReference type="EMBL" id="JAULJQ010000001">
    <property type="protein sequence ID" value="MDO2408665.1"/>
    <property type="molecule type" value="Genomic_DNA"/>
</dbReference>
<evidence type="ECO:0000256" key="6">
    <source>
        <dbReference type="ARBA" id="ARBA00023134"/>
    </source>
</evidence>
<dbReference type="Pfam" id="PF14714">
    <property type="entry name" value="KH_dom-like"/>
    <property type="match status" value="1"/>
</dbReference>
<feature type="binding site" evidence="8">
    <location>
        <begin position="8"/>
        <end position="15"/>
    </location>
    <ligand>
        <name>GTP</name>
        <dbReference type="ChEBI" id="CHEBI:37565"/>
        <label>1</label>
    </ligand>
</feature>
<reference evidence="12 13" key="1">
    <citation type="submission" date="2023-06" db="EMBL/GenBank/DDBJ databases">
        <title>Campylobacter magnum sp. nov., isolated from cecal contents of domestic pigs (Sus scrofa domesticus).</title>
        <authorList>
            <person name="Papic B."/>
            <person name="Gruntar I."/>
        </authorList>
    </citation>
    <scope>NUCLEOTIDE SEQUENCE [LARGE SCALE GENOMIC DNA]</scope>
    <source>
        <strain evidence="13">34484-21</strain>
    </source>
</reference>
<evidence type="ECO:0000259" key="11">
    <source>
        <dbReference type="PROSITE" id="PS51712"/>
    </source>
</evidence>
<evidence type="ECO:0000256" key="5">
    <source>
        <dbReference type="ARBA" id="ARBA00022741"/>
    </source>
</evidence>
<comment type="similarity">
    <text evidence="1 8 9 10">Belongs to the TRAFAC class TrmE-Era-EngA-EngB-Septin-like GTPase superfamily. EngA (Der) GTPase family.</text>
</comment>
<keyword evidence="4 10" id="KW-0677">Repeat</keyword>
<feature type="binding site" evidence="8">
    <location>
        <begin position="270"/>
        <end position="274"/>
    </location>
    <ligand>
        <name>GTP</name>
        <dbReference type="ChEBI" id="CHEBI:37565"/>
        <label>2</label>
    </ligand>
</feature>
<feature type="binding site" evidence="8">
    <location>
        <begin position="219"/>
        <end position="226"/>
    </location>
    <ligand>
        <name>GTP</name>
        <dbReference type="ChEBI" id="CHEBI:37565"/>
        <label>2</label>
    </ligand>
</feature>
<sequence>MKKVILLGRPNVGKSSLFNRLVRARIAITSDVAGTTRDVNKTEINIDDRECLLIDSGGLDESSKLFAAVQKRSLAEANEADIIIFMVDGKLYADEIDKKLFYAINRLGKPTALVVNKVDGKRDEERAKDFISFGAKKLFEISVSHNSGTDELCEWIYSHLEPAKTSIEDDESIEDFLADFDESLLESNESDEGGESLRNSRFKSNIDYENKTIKVGIIGRVNVGKSSLLNALVGQNRSVVSDIAGTTIDPVNEKISVNDGNKEREIEFVDTAGIRRRGKIEGIEKYALNRTQKMLENADIAVLVLDSAEGINELDERIAGLASEFELGVIIVLNKWDLKSGDDKEFDKMSREIRDKFKFLAYAPIISLSATSKKRVEKLKELICTVYKNYTIKLPTSRLNEVISTATKAHPIPREHGRAVRIYYAAQFDTAAPKIALVMNKPKCLHFSYLRYLQNQLRASFELGGTPVILVPRGRGKSKDENNE</sequence>
<comment type="caution">
    <text evidence="12">The sequence shown here is derived from an EMBL/GenBank/DDBJ whole genome shotgun (WGS) entry which is preliminary data.</text>
</comment>
<keyword evidence="6 8" id="KW-0342">GTP-binding</keyword>
<dbReference type="InterPro" id="IPR032859">
    <property type="entry name" value="KH_dom-like"/>
</dbReference>
<dbReference type="NCBIfam" id="TIGR00231">
    <property type="entry name" value="small_GTP"/>
    <property type="match status" value="2"/>
</dbReference>
<dbReference type="HAMAP" id="MF_00195">
    <property type="entry name" value="GTPase_Der"/>
    <property type="match status" value="1"/>
</dbReference>
<dbReference type="InterPro" id="IPR006073">
    <property type="entry name" value="GTP-bd"/>
</dbReference>
<dbReference type="Pfam" id="PF01926">
    <property type="entry name" value="MMR_HSR1"/>
    <property type="match status" value="2"/>
</dbReference>
<evidence type="ECO:0000256" key="9">
    <source>
        <dbReference type="PROSITE-ProRule" id="PRU01049"/>
    </source>
</evidence>
<name>A0ABT8T4Z8_9BACT</name>
<keyword evidence="5 8" id="KW-0547">Nucleotide-binding</keyword>
<dbReference type="Gene3D" id="3.30.300.20">
    <property type="match status" value="1"/>
</dbReference>
<dbReference type="PANTHER" id="PTHR43834:SF6">
    <property type="entry name" value="GTPASE DER"/>
    <property type="match status" value="1"/>
</dbReference>
<evidence type="ECO:0000313" key="13">
    <source>
        <dbReference type="Proteomes" id="UP001171111"/>
    </source>
</evidence>
<evidence type="ECO:0000256" key="4">
    <source>
        <dbReference type="ARBA" id="ARBA00022737"/>
    </source>
</evidence>
<evidence type="ECO:0000256" key="1">
    <source>
        <dbReference type="ARBA" id="ARBA00008279"/>
    </source>
</evidence>
<gene>
    <name evidence="8 12" type="primary">der</name>
    <name evidence="12" type="ORF">Q2362_00940</name>
</gene>
<dbReference type="PROSITE" id="PS51712">
    <property type="entry name" value="G_ENGA"/>
    <property type="match status" value="1"/>
</dbReference>
<dbReference type="SUPFAM" id="SSF52540">
    <property type="entry name" value="P-loop containing nucleoside triphosphate hydrolases"/>
    <property type="match status" value="2"/>
</dbReference>
<dbReference type="RefSeq" id="WP_302243398.1">
    <property type="nucleotide sequence ID" value="NZ_JAULJQ010000001.1"/>
</dbReference>
<dbReference type="InterPro" id="IPR031166">
    <property type="entry name" value="G_ENGA"/>
</dbReference>
<feature type="domain" description="EngA-type G" evidence="11">
    <location>
        <begin position="213"/>
        <end position="391"/>
    </location>
</feature>
<dbReference type="PIRSF" id="PIRSF006485">
    <property type="entry name" value="GTP-binding_EngA"/>
    <property type="match status" value="1"/>
</dbReference>
<dbReference type="InterPro" id="IPR016484">
    <property type="entry name" value="GTPase_Der"/>
</dbReference>
<feature type="binding site" evidence="8">
    <location>
        <begin position="334"/>
        <end position="337"/>
    </location>
    <ligand>
        <name>GTP</name>
        <dbReference type="ChEBI" id="CHEBI:37565"/>
        <label>2</label>
    </ligand>
</feature>
<feature type="binding site" evidence="8">
    <location>
        <begin position="55"/>
        <end position="59"/>
    </location>
    <ligand>
        <name>GTP</name>
        <dbReference type="ChEBI" id="CHEBI:37565"/>
        <label>1</label>
    </ligand>
</feature>
<proteinExistence type="inferred from homology"/>
<organism evidence="12 13">
    <name type="scientific">Campylobacter magnus</name>
    <dbReference type="NCBI Taxonomy" id="3026462"/>
    <lineage>
        <taxon>Bacteria</taxon>
        <taxon>Pseudomonadati</taxon>
        <taxon>Campylobacterota</taxon>
        <taxon>Epsilonproteobacteria</taxon>
        <taxon>Campylobacterales</taxon>
        <taxon>Campylobacteraceae</taxon>
        <taxon>Campylobacter</taxon>
    </lineage>
</organism>
<keyword evidence="3 8" id="KW-0690">Ribosome biogenesis</keyword>
<dbReference type="InterPro" id="IPR027417">
    <property type="entry name" value="P-loop_NTPase"/>
</dbReference>
<protein>
    <recommendedName>
        <fullName evidence="2 8">GTPase Der</fullName>
    </recommendedName>
    <alternativeName>
        <fullName evidence="7 8">GTP-binding protein EngA</fullName>
    </alternativeName>
</protein>
<evidence type="ECO:0000313" key="12">
    <source>
        <dbReference type="EMBL" id="MDO2408665.1"/>
    </source>
</evidence>
<dbReference type="InterPro" id="IPR005225">
    <property type="entry name" value="Small_GTP-bd"/>
</dbReference>
<accession>A0ABT8T4Z8</accession>
<dbReference type="Gene3D" id="3.40.50.300">
    <property type="entry name" value="P-loop containing nucleotide triphosphate hydrolases"/>
    <property type="match status" value="2"/>
</dbReference>
<keyword evidence="13" id="KW-1185">Reference proteome</keyword>
<keyword evidence="12" id="KW-0378">Hydrolase</keyword>
<evidence type="ECO:0000256" key="3">
    <source>
        <dbReference type="ARBA" id="ARBA00022517"/>
    </source>
</evidence>
<comment type="function">
    <text evidence="8 10">GTPase that plays an essential role in the late steps of ribosome biogenesis.</text>
</comment>
<comment type="subunit">
    <text evidence="8">Associates with the 50S ribosomal subunit.</text>
</comment>
<dbReference type="PRINTS" id="PR00326">
    <property type="entry name" value="GTP1OBG"/>
</dbReference>
<dbReference type="Proteomes" id="UP001171111">
    <property type="component" value="Unassembled WGS sequence"/>
</dbReference>
<dbReference type="CDD" id="cd01895">
    <property type="entry name" value="EngA2"/>
    <property type="match status" value="1"/>
</dbReference>
<evidence type="ECO:0000256" key="7">
    <source>
        <dbReference type="ARBA" id="ARBA00032345"/>
    </source>
</evidence>
<evidence type="ECO:0000256" key="2">
    <source>
        <dbReference type="ARBA" id="ARBA00020953"/>
    </source>
</evidence>